<reference evidence="1 2" key="1">
    <citation type="journal article" date="2018" name="Biotechnol. Adv.">
        <title>Improved genomic resources and new bioinformatic workflow for the carcinogenic parasite Clonorchis sinensis: Biotechnological implications.</title>
        <authorList>
            <person name="Wang D."/>
            <person name="Korhonen P.K."/>
            <person name="Gasser R.B."/>
            <person name="Young N.D."/>
        </authorList>
    </citation>
    <scope>NUCLEOTIDE SEQUENCE [LARGE SCALE GENOMIC DNA]</scope>
    <source>
        <strain evidence="1">Cs-k2</strain>
    </source>
</reference>
<evidence type="ECO:0000313" key="1">
    <source>
        <dbReference type="EMBL" id="KAG5444534.1"/>
    </source>
</evidence>
<dbReference type="InParanoid" id="A0A419PJU9"/>
<reference evidence="1 2" key="2">
    <citation type="journal article" date="2021" name="Genomics">
        <title>High-quality reference genome for Clonorchis sinensis.</title>
        <authorList>
            <person name="Young N.D."/>
            <person name="Stroehlein A.J."/>
            <person name="Kinkar L."/>
            <person name="Wang T."/>
            <person name="Sohn W.M."/>
            <person name="Chang B.C.H."/>
            <person name="Kaur P."/>
            <person name="Weisz D."/>
            <person name="Dudchenko O."/>
            <person name="Aiden E.L."/>
            <person name="Korhonen P.K."/>
            <person name="Gasser R.B."/>
        </authorList>
    </citation>
    <scope>NUCLEOTIDE SEQUENCE [LARGE SCALE GENOMIC DNA]</scope>
    <source>
        <strain evidence="1">Cs-k2</strain>
    </source>
</reference>
<sequence>MTGYEPDIGHNGYGESEVRIKKYTNCLEREFTDGNVLGLAFASRLLLSRLGPLYSIPALMLPFGVMAARHQNGATLFHKPSHRNSATSGIAVLCRYCVRGCHIATSEFQDELFVMKKYMKNVSTMLEQTGSILALVLPSGSMVARHRKGATAERFFFAMVAFSSRRKSLLISLSAPKFPDFYFGNKFKSPKLL</sequence>
<protein>
    <submittedName>
        <fullName evidence="1">Uncharacterized protein</fullName>
    </submittedName>
</protein>
<dbReference type="AlphaFoldDB" id="A0A419PJU9"/>
<dbReference type="Proteomes" id="UP000286415">
    <property type="component" value="Unassembled WGS sequence"/>
</dbReference>
<keyword evidence="2" id="KW-1185">Reference proteome</keyword>
<organism evidence="1 2">
    <name type="scientific">Clonorchis sinensis</name>
    <name type="common">Chinese liver fluke</name>
    <dbReference type="NCBI Taxonomy" id="79923"/>
    <lineage>
        <taxon>Eukaryota</taxon>
        <taxon>Metazoa</taxon>
        <taxon>Spiralia</taxon>
        <taxon>Lophotrochozoa</taxon>
        <taxon>Platyhelminthes</taxon>
        <taxon>Trematoda</taxon>
        <taxon>Digenea</taxon>
        <taxon>Opisthorchiida</taxon>
        <taxon>Opisthorchiata</taxon>
        <taxon>Opisthorchiidae</taxon>
        <taxon>Clonorchis</taxon>
    </lineage>
</organism>
<comment type="caution">
    <text evidence="1">The sequence shown here is derived from an EMBL/GenBank/DDBJ whole genome shotgun (WGS) entry which is preliminary data.</text>
</comment>
<accession>A0A419PJU9</accession>
<name>A0A419PJU9_CLOSI</name>
<gene>
    <name evidence="1" type="ORF">CSKR_114463</name>
</gene>
<dbReference type="EMBL" id="NIRI02000056">
    <property type="protein sequence ID" value="KAG5444534.1"/>
    <property type="molecule type" value="Genomic_DNA"/>
</dbReference>
<proteinExistence type="predicted"/>
<evidence type="ECO:0000313" key="2">
    <source>
        <dbReference type="Proteomes" id="UP000286415"/>
    </source>
</evidence>